<keyword evidence="1" id="KW-0812">Transmembrane</keyword>
<feature type="transmembrane region" description="Helical" evidence="1">
    <location>
        <begin position="119"/>
        <end position="136"/>
    </location>
</feature>
<proteinExistence type="predicted"/>
<sequence length="165" mass="18464">MMQKLSRAQLEIRGVDGLPGDYIASFDHDLLSSGNWQRKLLEPCEPAQAIQKRNHEHGKCNLVGGREGELFSQQVAMVVGSKHQTEKERPGCAGELSVGGIDVFERFLRKELEHFEPKFVGYSFIWLIFFCTMWYFKQGSGDIFCIAGMQDLAVDPLAAEPPGNG</sequence>
<keyword evidence="3" id="KW-1185">Reference proteome</keyword>
<accession>A0AAD7CBZ8</accession>
<reference evidence="2" key="1">
    <citation type="submission" date="2023-03" db="EMBL/GenBank/DDBJ databases">
        <title>Massive genome expansion in bonnet fungi (Mycena s.s.) driven by repeated elements and novel gene families across ecological guilds.</title>
        <authorList>
            <consortium name="Lawrence Berkeley National Laboratory"/>
            <person name="Harder C.B."/>
            <person name="Miyauchi S."/>
            <person name="Viragh M."/>
            <person name="Kuo A."/>
            <person name="Thoen E."/>
            <person name="Andreopoulos B."/>
            <person name="Lu D."/>
            <person name="Skrede I."/>
            <person name="Drula E."/>
            <person name="Henrissat B."/>
            <person name="Morin E."/>
            <person name="Kohler A."/>
            <person name="Barry K."/>
            <person name="LaButti K."/>
            <person name="Morin E."/>
            <person name="Salamov A."/>
            <person name="Lipzen A."/>
            <person name="Mereny Z."/>
            <person name="Hegedus B."/>
            <person name="Baldrian P."/>
            <person name="Stursova M."/>
            <person name="Weitz H."/>
            <person name="Taylor A."/>
            <person name="Grigoriev I.V."/>
            <person name="Nagy L.G."/>
            <person name="Martin F."/>
            <person name="Kauserud H."/>
        </authorList>
    </citation>
    <scope>NUCLEOTIDE SEQUENCE</scope>
    <source>
        <strain evidence="2">9284</strain>
    </source>
</reference>
<keyword evidence="1" id="KW-1133">Transmembrane helix</keyword>
<dbReference type="Proteomes" id="UP001221142">
    <property type="component" value="Unassembled WGS sequence"/>
</dbReference>
<name>A0AAD7CBZ8_9AGAR</name>
<gene>
    <name evidence="2" type="ORF">FB45DRAFT_861978</name>
</gene>
<comment type="caution">
    <text evidence="2">The sequence shown here is derived from an EMBL/GenBank/DDBJ whole genome shotgun (WGS) entry which is preliminary data.</text>
</comment>
<protein>
    <submittedName>
        <fullName evidence="2">Uncharacterized protein</fullName>
    </submittedName>
</protein>
<evidence type="ECO:0000313" key="3">
    <source>
        <dbReference type="Proteomes" id="UP001221142"/>
    </source>
</evidence>
<evidence type="ECO:0000313" key="2">
    <source>
        <dbReference type="EMBL" id="KAJ7644682.1"/>
    </source>
</evidence>
<organism evidence="2 3">
    <name type="scientific">Roridomyces roridus</name>
    <dbReference type="NCBI Taxonomy" id="1738132"/>
    <lineage>
        <taxon>Eukaryota</taxon>
        <taxon>Fungi</taxon>
        <taxon>Dikarya</taxon>
        <taxon>Basidiomycota</taxon>
        <taxon>Agaricomycotina</taxon>
        <taxon>Agaricomycetes</taxon>
        <taxon>Agaricomycetidae</taxon>
        <taxon>Agaricales</taxon>
        <taxon>Marasmiineae</taxon>
        <taxon>Mycenaceae</taxon>
        <taxon>Roridomyces</taxon>
    </lineage>
</organism>
<dbReference type="EMBL" id="JARKIF010000003">
    <property type="protein sequence ID" value="KAJ7644682.1"/>
    <property type="molecule type" value="Genomic_DNA"/>
</dbReference>
<evidence type="ECO:0000256" key="1">
    <source>
        <dbReference type="SAM" id="Phobius"/>
    </source>
</evidence>
<dbReference type="AlphaFoldDB" id="A0AAD7CBZ8"/>
<keyword evidence="1" id="KW-0472">Membrane</keyword>